<dbReference type="Proteomes" id="UP001549104">
    <property type="component" value="Unassembled WGS sequence"/>
</dbReference>
<evidence type="ECO:0000313" key="1">
    <source>
        <dbReference type="EMBL" id="MET3659174.1"/>
    </source>
</evidence>
<keyword evidence="2" id="KW-1185">Reference proteome</keyword>
<organism evidence="1 2">
    <name type="scientific">Sporosarcina psychrophila</name>
    <name type="common">Bacillus psychrophilus</name>
    <dbReference type="NCBI Taxonomy" id="1476"/>
    <lineage>
        <taxon>Bacteria</taxon>
        <taxon>Bacillati</taxon>
        <taxon>Bacillota</taxon>
        <taxon>Bacilli</taxon>
        <taxon>Bacillales</taxon>
        <taxon>Caryophanaceae</taxon>
        <taxon>Sporosarcina</taxon>
    </lineage>
</organism>
<gene>
    <name evidence="1" type="ORF">ABIC55_004294</name>
</gene>
<comment type="caution">
    <text evidence="1">The sequence shown here is derived from an EMBL/GenBank/DDBJ whole genome shotgun (WGS) entry which is preliminary data.</text>
</comment>
<accession>A0ABV2KDL9</accession>
<evidence type="ECO:0008006" key="3">
    <source>
        <dbReference type="Google" id="ProtNLM"/>
    </source>
</evidence>
<name>A0ABV2KDL9_SPOPS</name>
<evidence type="ECO:0000313" key="2">
    <source>
        <dbReference type="Proteomes" id="UP001549104"/>
    </source>
</evidence>
<sequence>MGHIPEEKYSDMHELYMNGTITKKEFLVGIENLQTIDQNYLVLTEFISLNEGMIEEMDINKTDYWTIIKFGSLELFLEKLRIEKECIEEVVNSIDKNGISLLGKSLISRNFDIANFLLGNNANVNII</sequence>
<dbReference type="EMBL" id="JBEPME010000008">
    <property type="protein sequence ID" value="MET3659174.1"/>
    <property type="molecule type" value="Genomic_DNA"/>
</dbReference>
<protein>
    <recommendedName>
        <fullName evidence="3">Ankyrin repeat protein</fullName>
    </recommendedName>
</protein>
<proteinExistence type="predicted"/>
<reference evidence="1 2" key="1">
    <citation type="submission" date="2024-06" db="EMBL/GenBank/DDBJ databases">
        <title>Sorghum-associated microbial communities from plants grown in Nebraska, USA.</title>
        <authorList>
            <person name="Schachtman D."/>
        </authorList>
    </citation>
    <scope>NUCLEOTIDE SEQUENCE [LARGE SCALE GENOMIC DNA]</scope>
    <source>
        <strain evidence="1 2">1288</strain>
    </source>
</reference>